<name>A0AC34FCZ2_9BILA</name>
<sequence length="395" mass="44278">MIPKSIVKRNADAAAAMVEVKSLQSNESMQFLMDIEAGNGNERGREETLSSLNETFSKIKIVESDMLMDASLHHLIDISSHDEKIDDSPASYMIPDDTQLLIDATTDQQGPSSPEFINDSRTVMFTTYCVSIPFIDVNFFDSLFGKNVPATDGTYPVYAKKLSKRYIPILSLFVFIVYCITRMLCLVARPYSNSAARHRPACPCSSYGHCIFSFATLGLGLFALLHAHHYWNYIYDWPHVYAMVDFPVFWLFAEALFLLLVLSVFIEVGLQKFLYAVIKLDRSNFGYRLPPYQADSTLMSTNNVSTAPLQPRNYFDDAQYEPNEMEMTITEIANLHRCYGSRRSGGVAPAPTLNSTFNQQQKPPSVDTPNESSSSNNTYSNCACSTFKNSPADAV</sequence>
<dbReference type="WBParaSite" id="ES5_v2.g14961.t1">
    <property type="protein sequence ID" value="ES5_v2.g14961.t1"/>
    <property type="gene ID" value="ES5_v2.g14961"/>
</dbReference>
<proteinExistence type="predicted"/>
<reference evidence="2" key="1">
    <citation type="submission" date="2022-11" db="UniProtKB">
        <authorList>
            <consortium name="WormBaseParasite"/>
        </authorList>
    </citation>
    <scope>IDENTIFICATION</scope>
</reference>
<accession>A0AC34FCZ2</accession>
<organism evidence="1 2">
    <name type="scientific">Panagrolaimus sp. ES5</name>
    <dbReference type="NCBI Taxonomy" id="591445"/>
    <lineage>
        <taxon>Eukaryota</taxon>
        <taxon>Metazoa</taxon>
        <taxon>Ecdysozoa</taxon>
        <taxon>Nematoda</taxon>
        <taxon>Chromadorea</taxon>
        <taxon>Rhabditida</taxon>
        <taxon>Tylenchina</taxon>
        <taxon>Panagrolaimomorpha</taxon>
        <taxon>Panagrolaimoidea</taxon>
        <taxon>Panagrolaimidae</taxon>
        <taxon>Panagrolaimus</taxon>
    </lineage>
</organism>
<dbReference type="Proteomes" id="UP000887579">
    <property type="component" value="Unplaced"/>
</dbReference>
<evidence type="ECO:0000313" key="1">
    <source>
        <dbReference type="Proteomes" id="UP000887579"/>
    </source>
</evidence>
<evidence type="ECO:0000313" key="2">
    <source>
        <dbReference type="WBParaSite" id="ES5_v2.g14961.t1"/>
    </source>
</evidence>
<protein>
    <submittedName>
        <fullName evidence="2">Uncharacterized protein</fullName>
    </submittedName>
</protein>